<dbReference type="InterPro" id="IPR016186">
    <property type="entry name" value="C-type_lectin-like/link_sf"/>
</dbReference>
<keyword evidence="1" id="KW-1015">Disulfide bond</keyword>
<evidence type="ECO:0000313" key="4">
    <source>
        <dbReference type="Proteomes" id="UP001233172"/>
    </source>
</evidence>
<gene>
    <name evidence="3" type="ORF">Bpfe_018077</name>
</gene>
<name>A0AAD8BEG4_BIOPF</name>
<dbReference type="InterPro" id="IPR050801">
    <property type="entry name" value="Ca-Dep_Lectins_ImmuneDev"/>
</dbReference>
<dbReference type="PANTHER" id="PTHR22801:SF63">
    <property type="entry name" value="C-TYPE LECTIN DOMAIN-CONTAINING PROTEIN"/>
    <property type="match status" value="1"/>
</dbReference>
<dbReference type="Gene3D" id="3.10.100.10">
    <property type="entry name" value="Mannose-Binding Protein A, subunit A"/>
    <property type="match status" value="1"/>
</dbReference>
<dbReference type="EMBL" id="JASAOG010000094">
    <property type="protein sequence ID" value="KAK0052493.1"/>
    <property type="molecule type" value="Genomic_DNA"/>
</dbReference>
<feature type="domain" description="C-type lectin" evidence="2">
    <location>
        <begin position="74"/>
        <end position="193"/>
    </location>
</feature>
<proteinExistence type="predicted"/>
<evidence type="ECO:0000313" key="3">
    <source>
        <dbReference type="EMBL" id="KAK0052493.1"/>
    </source>
</evidence>
<organism evidence="3 4">
    <name type="scientific">Biomphalaria pfeifferi</name>
    <name type="common">Bloodfluke planorb</name>
    <name type="synonym">Freshwater snail</name>
    <dbReference type="NCBI Taxonomy" id="112525"/>
    <lineage>
        <taxon>Eukaryota</taxon>
        <taxon>Metazoa</taxon>
        <taxon>Spiralia</taxon>
        <taxon>Lophotrochozoa</taxon>
        <taxon>Mollusca</taxon>
        <taxon>Gastropoda</taxon>
        <taxon>Heterobranchia</taxon>
        <taxon>Euthyneura</taxon>
        <taxon>Panpulmonata</taxon>
        <taxon>Hygrophila</taxon>
        <taxon>Lymnaeoidea</taxon>
        <taxon>Planorbidae</taxon>
        <taxon>Biomphalaria</taxon>
    </lineage>
</organism>
<dbReference type="Proteomes" id="UP001233172">
    <property type="component" value="Unassembled WGS sequence"/>
</dbReference>
<reference evidence="3" key="1">
    <citation type="journal article" date="2023" name="PLoS Negl. Trop. Dis.">
        <title>A genome sequence for Biomphalaria pfeifferi, the major vector snail for the human-infecting parasite Schistosoma mansoni.</title>
        <authorList>
            <person name="Bu L."/>
            <person name="Lu L."/>
            <person name="Laidemitt M.R."/>
            <person name="Zhang S.M."/>
            <person name="Mutuku M."/>
            <person name="Mkoji G."/>
            <person name="Steinauer M."/>
            <person name="Loker E.S."/>
        </authorList>
    </citation>
    <scope>NUCLEOTIDE SEQUENCE</scope>
    <source>
        <strain evidence="3">KasaAsao</strain>
    </source>
</reference>
<reference evidence="3" key="2">
    <citation type="submission" date="2023-04" db="EMBL/GenBank/DDBJ databases">
        <authorList>
            <person name="Bu L."/>
            <person name="Lu L."/>
            <person name="Laidemitt M.R."/>
            <person name="Zhang S.M."/>
            <person name="Mutuku M."/>
            <person name="Mkoji G."/>
            <person name="Steinauer M."/>
            <person name="Loker E.S."/>
        </authorList>
    </citation>
    <scope>NUCLEOTIDE SEQUENCE</scope>
    <source>
        <strain evidence="3">KasaAsao</strain>
        <tissue evidence="3">Whole Snail</tissue>
    </source>
</reference>
<dbReference type="SMART" id="SM00034">
    <property type="entry name" value="CLECT"/>
    <property type="match status" value="1"/>
</dbReference>
<accession>A0AAD8BEG4</accession>
<dbReference type="PROSITE" id="PS00615">
    <property type="entry name" value="C_TYPE_LECTIN_1"/>
    <property type="match status" value="1"/>
</dbReference>
<comment type="caution">
    <text evidence="3">The sequence shown here is derived from an EMBL/GenBank/DDBJ whole genome shotgun (WGS) entry which is preliminary data.</text>
</comment>
<protein>
    <submittedName>
        <fullName evidence="3">C-type lectin domain family 4 member M</fullName>
    </submittedName>
</protein>
<dbReference type="PROSITE" id="PS50041">
    <property type="entry name" value="C_TYPE_LECTIN_2"/>
    <property type="match status" value="1"/>
</dbReference>
<dbReference type="InterPro" id="IPR018378">
    <property type="entry name" value="C-type_lectin_CS"/>
</dbReference>
<evidence type="ECO:0000259" key="2">
    <source>
        <dbReference type="PROSITE" id="PS50041"/>
    </source>
</evidence>
<dbReference type="SUPFAM" id="SSF56436">
    <property type="entry name" value="C-type lectin-like"/>
    <property type="match status" value="1"/>
</dbReference>
<dbReference type="PANTHER" id="PTHR22801">
    <property type="entry name" value="LITHOSTATHINE"/>
    <property type="match status" value="1"/>
</dbReference>
<dbReference type="InterPro" id="IPR016187">
    <property type="entry name" value="CTDL_fold"/>
</dbReference>
<keyword evidence="4" id="KW-1185">Reference proteome</keyword>
<sequence>MLYSTSTIQVPSIIECARKCQEQNCSCYSYSIQSCSIGQCNSTKKTTIPSQEIYVPCYNSDGFAFITMGSVCACVWFSTIKTDYITARDDCRDKDAHLYTVKTMHKLEWLQSNYLDMTAWIGLNDINVEGTYRWEDDNTVCSKRWIQQTFAPGEPNNYNPYSKSSEDCITFNYYRKMLLNDDNCLLNYTYICEKSFFNFP</sequence>
<evidence type="ECO:0000256" key="1">
    <source>
        <dbReference type="ARBA" id="ARBA00023157"/>
    </source>
</evidence>
<dbReference type="Pfam" id="PF00059">
    <property type="entry name" value="Lectin_C"/>
    <property type="match status" value="1"/>
</dbReference>
<dbReference type="AlphaFoldDB" id="A0AAD8BEG4"/>
<dbReference type="InterPro" id="IPR001304">
    <property type="entry name" value="C-type_lectin-like"/>
</dbReference>